<keyword evidence="1" id="KW-0812">Transmembrane</keyword>
<protein>
    <submittedName>
        <fullName evidence="2">Uncharacterized protein</fullName>
    </submittedName>
</protein>
<proteinExistence type="predicted"/>
<gene>
    <name evidence="2" type="ORF">LCGC14_1481220</name>
</gene>
<feature type="transmembrane region" description="Helical" evidence="1">
    <location>
        <begin position="129"/>
        <end position="146"/>
    </location>
</feature>
<dbReference type="EMBL" id="LAZR01010532">
    <property type="protein sequence ID" value="KKM66440.1"/>
    <property type="molecule type" value="Genomic_DNA"/>
</dbReference>
<dbReference type="AlphaFoldDB" id="A0A0F9LQ15"/>
<evidence type="ECO:0000256" key="1">
    <source>
        <dbReference type="SAM" id="Phobius"/>
    </source>
</evidence>
<name>A0A0F9LQ15_9ZZZZ</name>
<keyword evidence="1" id="KW-1133">Transmembrane helix</keyword>
<evidence type="ECO:0000313" key="2">
    <source>
        <dbReference type="EMBL" id="KKM66440.1"/>
    </source>
</evidence>
<reference evidence="2" key="1">
    <citation type="journal article" date="2015" name="Nature">
        <title>Complex archaea that bridge the gap between prokaryotes and eukaryotes.</title>
        <authorList>
            <person name="Spang A."/>
            <person name="Saw J.H."/>
            <person name="Jorgensen S.L."/>
            <person name="Zaremba-Niedzwiedzka K."/>
            <person name="Martijn J."/>
            <person name="Lind A.E."/>
            <person name="van Eijk R."/>
            <person name="Schleper C."/>
            <person name="Guy L."/>
            <person name="Ettema T.J."/>
        </authorList>
    </citation>
    <scope>NUCLEOTIDE SEQUENCE</scope>
</reference>
<sequence length="149" mass="17134">NENGTVVAVMTGALKISEDEGFFSHARVLGDFNQISIIRNRDHFIQYAYDGEITDNFHEAGLPYDRLIADIKENYDHNFPVSSSNNIQIPFNIDTDTARGNVSGVAMYNPRYEFWLVSEIQNSHLLKEFLESFIIYLIIFLPLSFLKIH</sequence>
<keyword evidence="1" id="KW-0472">Membrane</keyword>
<comment type="caution">
    <text evidence="2">The sequence shown here is derived from an EMBL/GenBank/DDBJ whole genome shotgun (WGS) entry which is preliminary data.</text>
</comment>
<feature type="non-terminal residue" evidence="2">
    <location>
        <position position="1"/>
    </location>
</feature>
<organism evidence="2">
    <name type="scientific">marine sediment metagenome</name>
    <dbReference type="NCBI Taxonomy" id="412755"/>
    <lineage>
        <taxon>unclassified sequences</taxon>
        <taxon>metagenomes</taxon>
        <taxon>ecological metagenomes</taxon>
    </lineage>
</organism>
<accession>A0A0F9LQ15</accession>